<dbReference type="OrthoDB" id="3872296at2759"/>
<sequence>MDEETAKEIRGLQDQLSSLLSRKRKRDNDALEDEVKHLKQRLTNSLKRCQDANAKSAQLSKKNKELEIENELLEKSTKDQAHSISRLSLEIDELSWSKRTTDSRPNWRDSRNKRLPRRMLSRL</sequence>
<evidence type="ECO:0000256" key="2">
    <source>
        <dbReference type="SAM" id="MobiDB-lite"/>
    </source>
</evidence>
<feature type="region of interest" description="Disordered" evidence="2">
    <location>
        <begin position="99"/>
        <end position="123"/>
    </location>
</feature>
<comment type="caution">
    <text evidence="3">The sequence shown here is derived from an EMBL/GenBank/DDBJ whole genome shotgun (WGS) entry which is preliminary data.</text>
</comment>
<feature type="compositionally biased region" description="Basic residues" evidence="2">
    <location>
        <begin position="113"/>
        <end position="123"/>
    </location>
</feature>
<feature type="coiled-coil region" evidence="1">
    <location>
        <begin position="21"/>
        <end position="79"/>
    </location>
</feature>
<evidence type="ECO:0000256" key="1">
    <source>
        <dbReference type="SAM" id="Coils"/>
    </source>
</evidence>
<feature type="compositionally biased region" description="Basic and acidic residues" evidence="2">
    <location>
        <begin position="99"/>
        <end position="112"/>
    </location>
</feature>
<evidence type="ECO:0000313" key="4">
    <source>
        <dbReference type="Proteomes" id="UP000714618"/>
    </source>
</evidence>
<organism evidence="3 4">
    <name type="scientific">Aureobasidium mustum</name>
    <dbReference type="NCBI Taxonomy" id="2773714"/>
    <lineage>
        <taxon>Eukaryota</taxon>
        <taxon>Fungi</taxon>
        <taxon>Dikarya</taxon>
        <taxon>Ascomycota</taxon>
        <taxon>Pezizomycotina</taxon>
        <taxon>Dothideomycetes</taxon>
        <taxon>Dothideomycetidae</taxon>
        <taxon>Dothideales</taxon>
        <taxon>Saccotheciaceae</taxon>
        <taxon>Aureobasidium</taxon>
    </lineage>
</organism>
<keyword evidence="1" id="KW-0175">Coiled coil</keyword>
<name>A0A9N8JU83_9PEZI</name>
<gene>
    <name evidence="3" type="ORF">AWRI4233_LOCUS4883</name>
</gene>
<reference evidence="3" key="1">
    <citation type="submission" date="2020-06" db="EMBL/GenBank/DDBJ databases">
        <authorList>
            <person name="Onetto C."/>
        </authorList>
    </citation>
    <scope>NUCLEOTIDE SEQUENCE</scope>
</reference>
<accession>A0A9N8JU83</accession>
<proteinExistence type="predicted"/>
<dbReference type="Proteomes" id="UP000714618">
    <property type="component" value="Unassembled WGS sequence"/>
</dbReference>
<protein>
    <submittedName>
        <fullName evidence="3">Uncharacterized protein</fullName>
    </submittedName>
</protein>
<dbReference type="AlphaFoldDB" id="A0A9N8JU83"/>
<dbReference type="EMBL" id="CAIJEO010000006">
    <property type="protein sequence ID" value="CAD0094806.1"/>
    <property type="molecule type" value="Genomic_DNA"/>
</dbReference>
<keyword evidence="4" id="KW-1185">Reference proteome</keyword>
<evidence type="ECO:0000313" key="3">
    <source>
        <dbReference type="EMBL" id="CAD0094806.1"/>
    </source>
</evidence>